<dbReference type="EMBL" id="SPLM01000151">
    <property type="protein sequence ID" value="TMW54986.1"/>
    <property type="molecule type" value="Genomic_DNA"/>
</dbReference>
<dbReference type="GO" id="GO:0016787">
    <property type="term" value="F:hydrolase activity"/>
    <property type="evidence" value="ECO:0007669"/>
    <property type="project" value="UniProtKB-KW"/>
</dbReference>
<feature type="domain" description="AB hydrolase-1" evidence="3">
    <location>
        <begin position="49"/>
        <end position="159"/>
    </location>
</feature>
<keyword evidence="2" id="KW-0378">Hydrolase</keyword>
<dbReference type="InterPro" id="IPR029058">
    <property type="entry name" value="AB_hydrolase_fold"/>
</dbReference>
<name>A0A8K1C203_PYTOL</name>
<evidence type="ECO:0000256" key="1">
    <source>
        <dbReference type="ARBA" id="ARBA00010088"/>
    </source>
</evidence>
<evidence type="ECO:0000313" key="5">
    <source>
        <dbReference type="Proteomes" id="UP000794436"/>
    </source>
</evidence>
<sequence>MLTVLVKRIVQSSSERKAVWVLTGGADASSTQLESSLEELYLALKGTVSIYTMDQRGTGKSSPLECEAIDKQVVGAAVDFNAVADCAYSLLSKMDRQPRSYSTSSAAKDVVYLSTSLQTENQEIYVYGSGMGSHLATRVMHLAPKNFKGYVLDGVISEMTKTVAHITSDREAAASQLAALCDNDSTCRSKYGDDLFNVRTMYDAWRTLPTELDVARNACVDLLCGKCKDVKPSDMLRVLLDVGIPMSSKSTLGEIPAVMQRLRRCNEDDANKLRDRLQIPEDKSYYDVWTESRAEREIAFGDARTPSTQMLTQLIKHSELWSNPSPSWDQEQQAIKKSTFGVDQALDYAWHCVLSGNSSDPSCSALEDYGHQLSPSIDFWMISNMKPLLYTEDQYDHNDATIPEGASALIMSGKLDVGDPLSGFDDQHLYMKGDKKRLVLFEGNSHGSGFMSAKPEDHSDCGAMIIASYILAGGDVSHVDESCLSEVPKLEFKTVPLCHPGVCASSKKINVHVKRIVEGNAERKAVWVLTGGADASFPKLESSLEELYLALNDKASIITMDQRGTGKSSPLECEAIDKQASGAAVDFNAVADCAYKLLGKMDGQPHSFSITSAANDVVYVSTPLVSDSQDIFVYGSGMGSFLAARVMHLSPKSFKGYALDRVIGESTGNFAHTSSNREEAATRLAKMGDNDSACRSMYGDDLPDDQTMFDTWRALSAQLDDADNACVDLLCGDCESVAPSDMLRCYWMLAFPLAGHQHAEKSQP</sequence>
<proteinExistence type="inferred from homology"/>
<comment type="caution">
    <text evidence="4">The sequence shown here is derived from an EMBL/GenBank/DDBJ whole genome shotgun (WGS) entry which is preliminary data.</text>
</comment>
<dbReference type="InterPro" id="IPR051601">
    <property type="entry name" value="Serine_prot/Carboxylest_S33"/>
</dbReference>
<reference evidence="4" key="1">
    <citation type="submission" date="2019-03" db="EMBL/GenBank/DDBJ databases">
        <title>Long read genome sequence of the mycoparasitic Pythium oligandrum ATCC 38472 isolated from sugarbeet rhizosphere.</title>
        <authorList>
            <person name="Gaulin E."/>
        </authorList>
    </citation>
    <scope>NUCLEOTIDE SEQUENCE</scope>
    <source>
        <strain evidence="4">ATCC 38472_TT</strain>
    </source>
</reference>
<dbReference type="OrthoDB" id="427735at2759"/>
<dbReference type="AlphaFoldDB" id="A0A8K1C203"/>
<organism evidence="4 5">
    <name type="scientific">Pythium oligandrum</name>
    <name type="common">Mycoparasitic fungus</name>
    <dbReference type="NCBI Taxonomy" id="41045"/>
    <lineage>
        <taxon>Eukaryota</taxon>
        <taxon>Sar</taxon>
        <taxon>Stramenopiles</taxon>
        <taxon>Oomycota</taxon>
        <taxon>Peronosporomycetes</taxon>
        <taxon>Pythiales</taxon>
        <taxon>Pythiaceae</taxon>
        <taxon>Pythium</taxon>
    </lineage>
</organism>
<dbReference type="Pfam" id="PF00561">
    <property type="entry name" value="Abhydrolase_1"/>
    <property type="match status" value="1"/>
</dbReference>
<keyword evidence="5" id="KW-1185">Reference proteome</keyword>
<evidence type="ECO:0000259" key="3">
    <source>
        <dbReference type="Pfam" id="PF00561"/>
    </source>
</evidence>
<evidence type="ECO:0000313" key="4">
    <source>
        <dbReference type="EMBL" id="TMW54986.1"/>
    </source>
</evidence>
<accession>A0A8K1C203</accession>
<dbReference type="PANTHER" id="PTHR43248:SF3">
    <property type="entry name" value="AB HYDROLASE-1 DOMAIN-CONTAINING PROTEIN"/>
    <property type="match status" value="1"/>
</dbReference>
<dbReference type="SUPFAM" id="SSF53474">
    <property type="entry name" value="alpha/beta-Hydrolases"/>
    <property type="match status" value="2"/>
</dbReference>
<protein>
    <recommendedName>
        <fullName evidence="3">AB hydrolase-1 domain-containing protein</fullName>
    </recommendedName>
</protein>
<gene>
    <name evidence="4" type="ORF">Poli38472_014757</name>
</gene>
<dbReference type="InterPro" id="IPR000073">
    <property type="entry name" value="AB_hydrolase_1"/>
</dbReference>
<dbReference type="Proteomes" id="UP000794436">
    <property type="component" value="Unassembled WGS sequence"/>
</dbReference>
<evidence type="ECO:0000256" key="2">
    <source>
        <dbReference type="ARBA" id="ARBA00022801"/>
    </source>
</evidence>
<dbReference type="PANTHER" id="PTHR43248">
    <property type="entry name" value="2-SUCCINYL-6-HYDROXY-2,4-CYCLOHEXADIENE-1-CARBOXYLATE SYNTHASE"/>
    <property type="match status" value="1"/>
</dbReference>
<dbReference type="Gene3D" id="3.40.50.1820">
    <property type="entry name" value="alpha/beta hydrolase"/>
    <property type="match status" value="2"/>
</dbReference>
<comment type="similarity">
    <text evidence="1">Belongs to the peptidase S33 family.</text>
</comment>